<dbReference type="Proteomes" id="UP001208651">
    <property type="component" value="Unassembled WGS sequence"/>
</dbReference>
<dbReference type="Gene3D" id="2.60.120.1120">
    <property type="entry name" value="Sf6-type phage tail needle knob"/>
    <property type="match status" value="2"/>
</dbReference>
<organism evidence="2 3">
    <name type="scientific">Aeromonas media</name>
    <dbReference type="NCBI Taxonomy" id="651"/>
    <lineage>
        <taxon>Bacteria</taxon>
        <taxon>Pseudomonadati</taxon>
        <taxon>Pseudomonadota</taxon>
        <taxon>Gammaproteobacteria</taxon>
        <taxon>Aeromonadales</taxon>
        <taxon>Aeromonadaceae</taxon>
        <taxon>Aeromonas</taxon>
    </lineage>
</organism>
<evidence type="ECO:0000313" key="2">
    <source>
        <dbReference type="EMBL" id="MCV3289584.1"/>
    </source>
</evidence>
<dbReference type="EMBL" id="JAJVCY010000030">
    <property type="protein sequence ID" value="MCV3289584.1"/>
    <property type="molecule type" value="Genomic_DNA"/>
</dbReference>
<dbReference type="RefSeq" id="WP_223954561.1">
    <property type="nucleotide sequence ID" value="NZ_JAJVCY010000030.1"/>
</dbReference>
<gene>
    <name evidence="2" type="ORF">LZT28_15220</name>
</gene>
<protein>
    <recommendedName>
        <fullName evidence="1">Sf6-type phage tail needle knob domain-containing protein</fullName>
    </recommendedName>
</protein>
<dbReference type="InterPro" id="IPR032395">
    <property type="entry name" value="Phage_tail_NK"/>
</dbReference>
<proteinExistence type="predicted"/>
<name>A0AAW5RLG7_AERME</name>
<dbReference type="AlphaFoldDB" id="A0AAW5RLG7"/>
<dbReference type="Pfam" id="PF16532">
    <property type="entry name" value="Phage_tail_NK"/>
    <property type="match status" value="1"/>
</dbReference>
<dbReference type="InterPro" id="IPR038681">
    <property type="entry name" value="Phage_tail_NK_sf"/>
</dbReference>
<reference evidence="2" key="1">
    <citation type="submission" date="2022-01" db="EMBL/GenBank/DDBJ databases">
        <title>Comparison of Fish pathogen Aeromonas spp.</title>
        <authorList>
            <person name="Dubey S."/>
            <person name="Sorum H."/>
            <person name="Munangandu H.M."/>
        </authorList>
    </citation>
    <scope>NUCLEOTIDE SEQUENCE</scope>
    <source>
        <strain evidence="2">SD/21-15</strain>
    </source>
</reference>
<feature type="domain" description="Sf6-type phage tail needle knob" evidence="1">
    <location>
        <begin position="54"/>
        <end position="93"/>
    </location>
</feature>
<sequence length="103" mass="10982">MPFGKAFVYQAPKRKKSEVFWSGLTGPNAVLAADTNRDLIAWVKTLPAPQFGTLAPFFSIDAGGNIVTNGTKPVIRSNNGSFTATSILLIAEQATRQTLISAV</sequence>
<accession>A0AAW5RLG7</accession>
<comment type="caution">
    <text evidence="2">The sequence shown here is derived from an EMBL/GenBank/DDBJ whole genome shotgun (WGS) entry which is preliminary data.</text>
</comment>
<evidence type="ECO:0000313" key="3">
    <source>
        <dbReference type="Proteomes" id="UP001208651"/>
    </source>
</evidence>
<evidence type="ECO:0000259" key="1">
    <source>
        <dbReference type="Pfam" id="PF16532"/>
    </source>
</evidence>